<dbReference type="VEuPathDB" id="FungiDB:AMAG_00856"/>
<keyword evidence="2" id="KW-1185">Reference proteome</keyword>
<accession>A0A0L0RWZ2</accession>
<dbReference type="SUPFAM" id="SSF49785">
    <property type="entry name" value="Galactose-binding domain-like"/>
    <property type="match status" value="1"/>
</dbReference>
<reference evidence="1 2" key="1">
    <citation type="submission" date="2009-11" db="EMBL/GenBank/DDBJ databases">
        <title>Annotation of Allomyces macrogynus ATCC 38327.</title>
        <authorList>
            <consortium name="The Broad Institute Genome Sequencing Platform"/>
            <person name="Russ C."/>
            <person name="Cuomo C."/>
            <person name="Burger G."/>
            <person name="Gray M.W."/>
            <person name="Holland P.W.H."/>
            <person name="King N."/>
            <person name="Lang F.B.F."/>
            <person name="Roger A.J."/>
            <person name="Ruiz-Trillo I."/>
            <person name="Young S.K."/>
            <person name="Zeng Q."/>
            <person name="Gargeya S."/>
            <person name="Fitzgerald M."/>
            <person name="Haas B."/>
            <person name="Abouelleil A."/>
            <person name="Alvarado L."/>
            <person name="Arachchi H.M."/>
            <person name="Berlin A."/>
            <person name="Chapman S.B."/>
            <person name="Gearin G."/>
            <person name="Goldberg J."/>
            <person name="Griggs A."/>
            <person name="Gujja S."/>
            <person name="Hansen M."/>
            <person name="Heiman D."/>
            <person name="Howarth C."/>
            <person name="Larimer J."/>
            <person name="Lui A."/>
            <person name="MacDonald P.J.P."/>
            <person name="McCowen C."/>
            <person name="Montmayeur A."/>
            <person name="Murphy C."/>
            <person name="Neiman D."/>
            <person name="Pearson M."/>
            <person name="Priest M."/>
            <person name="Roberts A."/>
            <person name="Saif S."/>
            <person name="Shea T."/>
            <person name="Sisk P."/>
            <person name="Stolte C."/>
            <person name="Sykes S."/>
            <person name="Wortman J."/>
            <person name="Nusbaum C."/>
            <person name="Birren B."/>
        </authorList>
    </citation>
    <scope>NUCLEOTIDE SEQUENCE [LARGE SCALE GENOMIC DNA]</scope>
    <source>
        <strain evidence="1 2">ATCC 38327</strain>
    </source>
</reference>
<sequence>MLSVRAATLPSTVTSKFQQARLDAMPVQPSRTRTITTMNALVVLLALAVLSPANFVSARCPTGVANLISNGDFEEAVLTNVWHTLSSHGGSVTIATNPTDTDSGDQALRLNVAATDATTKAEAGAFHAPVFLSEGTYLFSANVHKPADAGALELVLASNAGPITSFTLGDGQTTADQPDQWVTYSHEFTAEPGHHAISVHIKATGSTDAGTIYVDGVSLCPTGASAEAASERSRRAVAGAPQACNENLLGSASSYVDGTWTLTDATFERVPGTEHPRYVRFHTPTAKIARTIAMLPDAQYRISGMYRTALSNVLLEAGGIPFSAIATRPTGEWTPFVQTVPGAVKPVELALKVGVPEEKAGTVAQIARAAGAGVLDVARLSVVRVGCAHADQQRQRARREPSANAREEL</sequence>
<dbReference type="EMBL" id="GG745328">
    <property type="protein sequence ID" value="KNE54912.1"/>
    <property type="molecule type" value="Genomic_DNA"/>
</dbReference>
<dbReference type="AlphaFoldDB" id="A0A0L0RWZ2"/>
<dbReference type="Proteomes" id="UP000054350">
    <property type="component" value="Unassembled WGS sequence"/>
</dbReference>
<proteinExistence type="predicted"/>
<reference evidence="2" key="2">
    <citation type="submission" date="2009-11" db="EMBL/GenBank/DDBJ databases">
        <title>The Genome Sequence of Allomyces macrogynus strain ATCC 38327.</title>
        <authorList>
            <consortium name="The Broad Institute Genome Sequencing Platform"/>
            <person name="Russ C."/>
            <person name="Cuomo C."/>
            <person name="Shea T."/>
            <person name="Young S.K."/>
            <person name="Zeng Q."/>
            <person name="Koehrsen M."/>
            <person name="Haas B."/>
            <person name="Borodovsky M."/>
            <person name="Guigo R."/>
            <person name="Alvarado L."/>
            <person name="Berlin A."/>
            <person name="Borenstein D."/>
            <person name="Chen Z."/>
            <person name="Engels R."/>
            <person name="Freedman E."/>
            <person name="Gellesch M."/>
            <person name="Goldberg J."/>
            <person name="Griggs A."/>
            <person name="Gujja S."/>
            <person name="Heiman D."/>
            <person name="Hepburn T."/>
            <person name="Howarth C."/>
            <person name="Jen D."/>
            <person name="Larson L."/>
            <person name="Lewis B."/>
            <person name="Mehta T."/>
            <person name="Park D."/>
            <person name="Pearson M."/>
            <person name="Roberts A."/>
            <person name="Saif S."/>
            <person name="Shenoy N."/>
            <person name="Sisk P."/>
            <person name="Stolte C."/>
            <person name="Sykes S."/>
            <person name="Walk T."/>
            <person name="White J."/>
            <person name="Yandava C."/>
            <person name="Burger G."/>
            <person name="Gray M.W."/>
            <person name="Holland P.W.H."/>
            <person name="King N."/>
            <person name="Lang F.B.F."/>
            <person name="Roger A.J."/>
            <person name="Ruiz-Trillo I."/>
            <person name="Lander E."/>
            <person name="Nusbaum C."/>
        </authorList>
    </citation>
    <scope>NUCLEOTIDE SEQUENCE [LARGE SCALE GENOMIC DNA]</scope>
    <source>
        <strain evidence="2">ATCC 38327</strain>
    </source>
</reference>
<dbReference type="Gene3D" id="2.60.120.260">
    <property type="entry name" value="Galactose-binding domain-like"/>
    <property type="match status" value="1"/>
</dbReference>
<evidence type="ECO:0000313" key="2">
    <source>
        <dbReference type="Proteomes" id="UP000054350"/>
    </source>
</evidence>
<protein>
    <recommendedName>
        <fullName evidence="3">CBM-cenC domain-containing protein</fullName>
    </recommendedName>
</protein>
<dbReference type="InterPro" id="IPR008979">
    <property type="entry name" value="Galactose-bd-like_sf"/>
</dbReference>
<evidence type="ECO:0008006" key="3">
    <source>
        <dbReference type="Google" id="ProtNLM"/>
    </source>
</evidence>
<evidence type="ECO:0000313" key="1">
    <source>
        <dbReference type="EMBL" id="KNE54912.1"/>
    </source>
</evidence>
<organism evidence="1 2">
    <name type="scientific">Allomyces macrogynus (strain ATCC 38327)</name>
    <name type="common">Allomyces javanicus var. macrogynus</name>
    <dbReference type="NCBI Taxonomy" id="578462"/>
    <lineage>
        <taxon>Eukaryota</taxon>
        <taxon>Fungi</taxon>
        <taxon>Fungi incertae sedis</taxon>
        <taxon>Blastocladiomycota</taxon>
        <taxon>Blastocladiomycetes</taxon>
        <taxon>Blastocladiales</taxon>
        <taxon>Blastocladiaceae</taxon>
        <taxon>Allomyces</taxon>
    </lineage>
</organism>
<gene>
    <name evidence="1" type="ORF">AMAG_00856</name>
</gene>
<name>A0A0L0RWZ2_ALLM3</name>